<dbReference type="Gene3D" id="2.160.20.80">
    <property type="entry name" value="E3 ubiquitin-protein ligase SopA"/>
    <property type="match status" value="1"/>
</dbReference>
<gene>
    <name evidence="2" type="ORF">GCM10011583_08780</name>
</gene>
<keyword evidence="1" id="KW-0472">Membrane</keyword>
<dbReference type="Pfam" id="PF13576">
    <property type="entry name" value="Pentapeptide_3"/>
    <property type="match status" value="1"/>
</dbReference>
<comment type="caution">
    <text evidence="2">The sequence shown here is derived from an EMBL/GenBank/DDBJ whole genome shotgun (WGS) entry which is preliminary data.</text>
</comment>
<name>A0ABQ2DZB7_9ACTN</name>
<dbReference type="InterPro" id="IPR001646">
    <property type="entry name" value="5peptide_repeat"/>
</dbReference>
<keyword evidence="3" id="KW-1185">Reference proteome</keyword>
<keyword evidence="1" id="KW-0812">Transmembrane</keyword>
<dbReference type="Proteomes" id="UP000660265">
    <property type="component" value="Unassembled WGS sequence"/>
</dbReference>
<evidence type="ECO:0000256" key="1">
    <source>
        <dbReference type="SAM" id="Phobius"/>
    </source>
</evidence>
<dbReference type="RefSeq" id="WP_189105916.1">
    <property type="nucleotide sequence ID" value="NZ_BMMV01000002.1"/>
</dbReference>
<proteinExistence type="predicted"/>
<sequence length="547" mass="59386">MTYPNPVSAPPPDWSYCGHGADPTDDPVGCRGIHVAGTLACLVHMEETDRAAYLGTLTPGAPIDHRGTPFDQDLLHRLLDALSDPAPGRPTLGSARFDGATFSGHVSFDGVTFTGDAGFGKAAFTGDASFDDATFTGNAWFGEAIFAGDARFRGVTFAAGCGFRGVTFTRDASFNGTRFAEASRVGPLVCGGRVVMDGVVFGAPVMLEIAARAVSLTRARWDSRAALRLRYAEVDLSDAVLEYPVTVTAHPTAFPRRRDEPVPEGELVGRDAGVRLTSVSGVDTAHLALHDIDLSGCRFAGAVHLDLMKVDGWCTFAPTPTHWNRRYPWWWSRRNTLPEEHHWRVRTARHSSTARGWTPPPPDAPELRPAAVAALYRQMRKSLEDSKNEPDAADFYYGECEMRRHDATRPRGERLLLTAYWALSGYGLRTLRALAWLGTAMITTVLLLMAFGIPQDSPKQEATGTVPAGGGKIALEIDKADPRNPTGARFTGERFEKALSVTLNSVVFRSSGQDLTTSGTYIEMASRVTEPVLLGLAVLAIRNRVKR</sequence>
<protein>
    <recommendedName>
        <fullName evidence="4">Pentapeptide repeat-containing protein</fullName>
    </recommendedName>
</protein>
<organism evidence="2 3">
    <name type="scientific">Streptomyces camponoticapitis</name>
    <dbReference type="NCBI Taxonomy" id="1616125"/>
    <lineage>
        <taxon>Bacteria</taxon>
        <taxon>Bacillati</taxon>
        <taxon>Actinomycetota</taxon>
        <taxon>Actinomycetes</taxon>
        <taxon>Kitasatosporales</taxon>
        <taxon>Streptomycetaceae</taxon>
        <taxon>Streptomyces</taxon>
    </lineage>
</organism>
<evidence type="ECO:0008006" key="4">
    <source>
        <dbReference type="Google" id="ProtNLM"/>
    </source>
</evidence>
<evidence type="ECO:0000313" key="2">
    <source>
        <dbReference type="EMBL" id="GGJ79440.1"/>
    </source>
</evidence>
<dbReference type="EMBL" id="BMMV01000002">
    <property type="protein sequence ID" value="GGJ79440.1"/>
    <property type="molecule type" value="Genomic_DNA"/>
</dbReference>
<reference evidence="3" key="1">
    <citation type="journal article" date="2019" name="Int. J. Syst. Evol. Microbiol.">
        <title>The Global Catalogue of Microorganisms (GCM) 10K type strain sequencing project: providing services to taxonomists for standard genome sequencing and annotation.</title>
        <authorList>
            <consortium name="The Broad Institute Genomics Platform"/>
            <consortium name="The Broad Institute Genome Sequencing Center for Infectious Disease"/>
            <person name="Wu L."/>
            <person name="Ma J."/>
        </authorList>
    </citation>
    <scope>NUCLEOTIDE SEQUENCE [LARGE SCALE GENOMIC DNA]</scope>
    <source>
        <strain evidence="3">CGMCC 4.7275</strain>
    </source>
</reference>
<keyword evidence="1" id="KW-1133">Transmembrane helix</keyword>
<evidence type="ECO:0000313" key="3">
    <source>
        <dbReference type="Proteomes" id="UP000660265"/>
    </source>
</evidence>
<accession>A0ABQ2DZB7</accession>
<feature type="transmembrane region" description="Helical" evidence="1">
    <location>
        <begin position="433"/>
        <end position="453"/>
    </location>
</feature>